<dbReference type="Proteomes" id="UP000078582">
    <property type="component" value="Chromosome"/>
</dbReference>
<dbReference type="EMBL" id="CP014873">
    <property type="protein sequence ID" value="ANK62845.1"/>
    <property type="molecule type" value="Genomic_DNA"/>
</dbReference>
<dbReference type="OrthoDB" id="9792792at2"/>
<dbReference type="RefSeq" id="WP_068280745.1">
    <property type="nucleotide sequence ID" value="NZ_CP014873.1"/>
</dbReference>
<accession>A0A192H398</accession>
<dbReference type="InterPro" id="IPR017221">
    <property type="entry name" value="DUF34/NIF3_bac"/>
</dbReference>
<evidence type="ECO:0000313" key="7">
    <source>
        <dbReference type="EMBL" id="ANK62845.1"/>
    </source>
</evidence>
<evidence type="ECO:0000256" key="1">
    <source>
        <dbReference type="ARBA" id="ARBA00006964"/>
    </source>
</evidence>
<protein>
    <recommendedName>
        <fullName evidence="3 5">GTP cyclohydrolase 1 type 2 homolog</fullName>
    </recommendedName>
</protein>
<dbReference type="InterPro" id="IPR002678">
    <property type="entry name" value="DUF34/NIF3"/>
</dbReference>
<dbReference type="Gene3D" id="3.30.70.120">
    <property type="match status" value="1"/>
</dbReference>
<dbReference type="Gene3D" id="3.40.1390.30">
    <property type="entry name" value="NIF3 (NGG1p interacting factor 3)-like"/>
    <property type="match status" value="1"/>
</dbReference>
<evidence type="ECO:0000256" key="4">
    <source>
        <dbReference type="ARBA" id="ARBA00022723"/>
    </source>
</evidence>
<dbReference type="PANTHER" id="PTHR13799:SF14">
    <property type="entry name" value="GTP CYCLOHYDROLASE 1 TYPE 2 HOMOLOG"/>
    <property type="match status" value="1"/>
</dbReference>
<comment type="similarity">
    <text evidence="1 5">Belongs to the GTP cyclohydrolase I type 2/NIF3 family.</text>
</comment>
<dbReference type="SUPFAM" id="SSF102705">
    <property type="entry name" value="NIF3 (NGG1p interacting factor 3)-like"/>
    <property type="match status" value="1"/>
</dbReference>
<dbReference type="GO" id="GO:0046872">
    <property type="term" value="F:metal ion binding"/>
    <property type="evidence" value="ECO:0007669"/>
    <property type="project" value="UniProtKB-UniRule"/>
</dbReference>
<evidence type="ECO:0000313" key="8">
    <source>
        <dbReference type="Proteomes" id="UP000078582"/>
    </source>
</evidence>
<dbReference type="PIRSF" id="PIRSF037489">
    <property type="entry name" value="UCP037489_NIF3_YqfO"/>
    <property type="match status" value="1"/>
</dbReference>
<evidence type="ECO:0000256" key="2">
    <source>
        <dbReference type="ARBA" id="ARBA00011643"/>
    </source>
</evidence>
<feature type="binding site" evidence="6">
    <location>
        <position position="67"/>
    </location>
    <ligand>
        <name>a divalent metal cation</name>
        <dbReference type="ChEBI" id="CHEBI:60240"/>
        <label>1</label>
    </ligand>
</feature>
<dbReference type="FunFam" id="3.40.1390.30:FF:000001">
    <property type="entry name" value="GTP cyclohydrolase 1 type 2"/>
    <property type="match status" value="1"/>
</dbReference>
<dbReference type="AlphaFoldDB" id="A0A192H398"/>
<dbReference type="GeneID" id="42982355"/>
<evidence type="ECO:0000256" key="5">
    <source>
        <dbReference type="PIRNR" id="PIRNR037489"/>
    </source>
</evidence>
<dbReference type="InterPro" id="IPR015867">
    <property type="entry name" value="N-reg_PII/ATP_PRibTrfase_C"/>
</dbReference>
<dbReference type="PANTHER" id="PTHR13799">
    <property type="entry name" value="NGG1 INTERACTING FACTOR 3"/>
    <property type="match status" value="1"/>
</dbReference>
<dbReference type="STRING" id="375175.AYR53_08800"/>
<feature type="binding site" evidence="6">
    <location>
        <position position="66"/>
    </location>
    <ligand>
        <name>a divalent metal cation</name>
        <dbReference type="ChEBI" id="CHEBI:60240"/>
        <label>1</label>
    </ligand>
</feature>
<dbReference type="NCBIfam" id="TIGR00486">
    <property type="entry name" value="YbgI_SA1388"/>
    <property type="match status" value="1"/>
</dbReference>
<evidence type="ECO:0000256" key="6">
    <source>
        <dbReference type="PIRSR" id="PIRSR602678-1"/>
    </source>
</evidence>
<reference evidence="7 8" key="1">
    <citation type="submission" date="2016-03" db="EMBL/GenBank/DDBJ databases">
        <title>Pediococcus and Lactobacillus from brewery environment - whole genome sequencing and assembly.</title>
        <authorList>
            <person name="Behr J."/>
            <person name="Geissler A.J."/>
            <person name="Vogel R.F."/>
        </authorList>
    </citation>
    <scope>NUCLEOTIDE SEQUENCE [LARGE SCALE GENOMIC DNA]</scope>
    <source>
        <strain evidence="7 8">TMW 1.1989</strain>
    </source>
</reference>
<keyword evidence="8" id="KW-1185">Reference proteome</keyword>
<feature type="binding site" evidence="6">
    <location>
        <position position="332"/>
    </location>
    <ligand>
        <name>a divalent metal cation</name>
        <dbReference type="ChEBI" id="CHEBI:60240"/>
        <label>1</label>
    </ligand>
</feature>
<dbReference type="FunFam" id="3.30.70.120:FF:000006">
    <property type="entry name" value="GTP cyclohydrolase 1 type 2 homolog"/>
    <property type="match status" value="1"/>
</dbReference>
<dbReference type="GO" id="GO:0005737">
    <property type="term" value="C:cytoplasm"/>
    <property type="evidence" value="ECO:0007669"/>
    <property type="project" value="TreeGrafter"/>
</dbReference>
<name>A0A192H398_9LACO</name>
<keyword evidence="4 5" id="KW-0479">Metal-binding</keyword>
<gene>
    <name evidence="7" type="ORF">AYR53_08800</name>
</gene>
<comment type="subunit">
    <text evidence="2">Homohexamer.</text>
</comment>
<feature type="binding site" evidence="6">
    <location>
        <position position="335"/>
    </location>
    <ligand>
        <name>a divalent metal cation</name>
        <dbReference type="ChEBI" id="CHEBI:60240"/>
        <label>1</label>
    </ligand>
</feature>
<dbReference type="InterPro" id="IPR036069">
    <property type="entry name" value="DUF34/NIF3_sf"/>
</dbReference>
<dbReference type="Pfam" id="PF01784">
    <property type="entry name" value="DUF34_NIF3"/>
    <property type="match status" value="1"/>
</dbReference>
<feature type="binding site" evidence="6">
    <location>
        <position position="105"/>
    </location>
    <ligand>
        <name>a divalent metal cation</name>
        <dbReference type="ChEBI" id="CHEBI:60240"/>
        <label>1</label>
    </ligand>
</feature>
<proteinExistence type="inferred from homology"/>
<evidence type="ECO:0000256" key="3">
    <source>
        <dbReference type="ARBA" id="ARBA00022112"/>
    </source>
</evidence>
<sequence>MSLLVQDFINRFERFAPQYLAEPGDPTGMQLGSTKQPIHRVMVTLDVRPEVVQEAIERRVDFIFAHHPVIFHPVQNLITDNPQNAMYAELLAHHIAVYAAHTNLDSANGGMNDWLAERLQLQQVSLLQPSYQRKMKKLAVFVPQKQATILRQALVQAGAGQIGNYHGASYSLAGTGRFTPEQGAQPAIGHVGQEETVAEEKIEVIFPETLTQQVLAAMYRVHPYEEPAYDLYTLDNPGEQFGIGRIGELAQPMTVQAYAQQVRQAFDLTGLRLVTPDPAKLIKRVAVIGGDGGKFYPAVLKQQADVFVTGDVYYHTAHDMLAAGLSVIDPGHHIESIVKEKAVPLFQGWAKEEKWADVSFFASKLNTDPFRFISM</sequence>
<organism evidence="7 8">
    <name type="scientific">Loigolactobacillus backii</name>
    <dbReference type="NCBI Taxonomy" id="375175"/>
    <lineage>
        <taxon>Bacteria</taxon>
        <taxon>Bacillati</taxon>
        <taxon>Bacillota</taxon>
        <taxon>Bacilli</taxon>
        <taxon>Lactobacillales</taxon>
        <taxon>Lactobacillaceae</taxon>
        <taxon>Loigolactobacillus</taxon>
    </lineage>
</organism>